<dbReference type="GO" id="GO:0071949">
    <property type="term" value="F:FAD binding"/>
    <property type="evidence" value="ECO:0007669"/>
    <property type="project" value="InterPro"/>
</dbReference>
<organism evidence="7 8">
    <name type="scientific">Cladophialophora immunda</name>
    <dbReference type="NCBI Taxonomy" id="569365"/>
    <lineage>
        <taxon>Eukaryota</taxon>
        <taxon>Fungi</taxon>
        <taxon>Dikarya</taxon>
        <taxon>Ascomycota</taxon>
        <taxon>Pezizomycotina</taxon>
        <taxon>Eurotiomycetes</taxon>
        <taxon>Chaetothyriomycetidae</taxon>
        <taxon>Chaetothyriales</taxon>
        <taxon>Herpotrichiellaceae</taxon>
        <taxon>Cladophialophora</taxon>
    </lineage>
</organism>
<dbReference type="Proteomes" id="UP000054466">
    <property type="component" value="Unassembled WGS sequence"/>
</dbReference>
<dbReference type="AlphaFoldDB" id="A0A0D2AWX2"/>
<dbReference type="SUPFAM" id="SSF51905">
    <property type="entry name" value="FAD/NAD(P)-binding domain"/>
    <property type="match status" value="1"/>
</dbReference>
<evidence type="ECO:0000256" key="1">
    <source>
        <dbReference type="ARBA" id="ARBA00007992"/>
    </source>
</evidence>
<evidence type="ECO:0000313" key="8">
    <source>
        <dbReference type="Proteomes" id="UP000054466"/>
    </source>
</evidence>
<sequence length="450" mass="49680">MGSIHEPVCNEVNGASEAAPPLLYQAQTRLKVIVVGAGLGGLSLAYFLGRSGHTVEVLEATPVIKEVGAGINCTPNLTRLFARWGIEPYIKQDTMPLCRLELRRWENGEFLGAATWMPEVEKRHGSPQYAAHRADILKGITEGIHRLPNVTVKVNSRVMNIDTEGPSVTLSDGSTLKADVVVGADGVKSTCRKVLYQKLGLTDRARPTGDAAFRVMIPLQRIQDQKLIEFVKTPVATRWIGPGRHVQGFPIRDHSLYNMVLCHPDTVGSIESWDATASKQEIMDHFGAWDPERLRKLLDLVPDENILKWQLCDHENLPTWTMGKLALLGDACHPMLPYVAQGAAQAVEDAGVLCLALNNVGSKHSIPTMLKAYELSRKGRAEGIADNAATTRTVLHYEDGPEQQDRDNRFRAIARGGENPDLLGDQNHQALLWGHDPEKDFMDHLEGKVR</sequence>
<dbReference type="HOGENOM" id="CLU_009665_19_3_1"/>
<proteinExistence type="inferred from homology"/>
<dbReference type="InterPro" id="IPR002938">
    <property type="entry name" value="FAD-bd"/>
</dbReference>
<name>A0A0D2AWX2_9EURO</name>
<evidence type="ECO:0000256" key="2">
    <source>
        <dbReference type="ARBA" id="ARBA00022630"/>
    </source>
</evidence>
<dbReference type="InterPro" id="IPR050493">
    <property type="entry name" value="FAD-dep_Monooxygenase_BioMet"/>
</dbReference>
<keyword evidence="4" id="KW-0560">Oxidoreductase</keyword>
<dbReference type="InterPro" id="IPR036188">
    <property type="entry name" value="FAD/NAD-bd_sf"/>
</dbReference>
<accession>A0A0D2AWX2</accession>
<protein>
    <recommendedName>
        <fullName evidence="6">FAD-binding domain-containing protein</fullName>
    </recommendedName>
</protein>
<reference evidence="7 8" key="1">
    <citation type="submission" date="2015-01" db="EMBL/GenBank/DDBJ databases">
        <title>The Genome Sequence of Cladophialophora immunda CBS83496.</title>
        <authorList>
            <consortium name="The Broad Institute Genomics Platform"/>
            <person name="Cuomo C."/>
            <person name="de Hoog S."/>
            <person name="Gorbushina A."/>
            <person name="Stielow B."/>
            <person name="Teixiera M."/>
            <person name="Abouelleil A."/>
            <person name="Chapman S.B."/>
            <person name="Priest M."/>
            <person name="Young S.K."/>
            <person name="Wortman J."/>
            <person name="Nusbaum C."/>
            <person name="Birren B."/>
        </authorList>
    </citation>
    <scope>NUCLEOTIDE SEQUENCE [LARGE SCALE GENOMIC DNA]</scope>
    <source>
        <strain evidence="7 8">CBS 83496</strain>
    </source>
</reference>
<dbReference type="GO" id="GO:0004497">
    <property type="term" value="F:monooxygenase activity"/>
    <property type="evidence" value="ECO:0007669"/>
    <property type="project" value="UniProtKB-KW"/>
</dbReference>
<dbReference type="Gene3D" id="3.50.50.60">
    <property type="entry name" value="FAD/NAD(P)-binding domain"/>
    <property type="match status" value="1"/>
</dbReference>
<gene>
    <name evidence="7" type="ORF">PV07_05570</name>
</gene>
<dbReference type="GeneID" id="27344764"/>
<dbReference type="PANTHER" id="PTHR13789">
    <property type="entry name" value="MONOOXYGENASE"/>
    <property type="match status" value="1"/>
</dbReference>
<keyword evidence="3" id="KW-0274">FAD</keyword>
<dbReference type="RefSeq" id="XP_016249998.1">
    <property type="nucleotide sequence ID" value="XM_016392479.1"/>
</dbReference>
<evidence type="ECO:0000313" key="7">
    <source>
        <dbReference type="EMBL" id="KIW29782.1"/>
    </source>
</evidence>
<dbReference type="PRINTS" id="PR00420">
    <property type="entry name" value="RNGMNOXGNASE"/>
</dbReference>
<dbReference type="SUPFAM" id="SSF54373">
    <property type="entry name" value="FAD-linked reductases, C-terminal domain"/>
    <property type="match status" value="1"/>
</dbReference>
<dbReference type="STRING" id="569365.A0A0D2AWX2"/>
<evidence type="ECO:0000256" key="5">
    <source>
        <dbReference type="ARBA" id="ARBA00023033"/>
    </source>
</evidence>
<evidence type="ECO:0000259" key="6">
    <source>
        <dbReference type="Pfam" id="PF01494"/>
    </source>
</evidence>
<feature type="domain" description="FAD-binding" evidence="6">
    <location>
        <begin position="30"/>
        <end position="388"/>
    </location>
</feature>
<dbReference type="PANTHER" id="PTHR13789:SF307">
    <property type="entry name" value="HYDROXYLASE, PUTATIVE (AFU_ORTHOLOGUE AFUA_2G04330)-RELATED"/>
    <property type="match status" value="1"/>
</dbReference>
<comment type="similarity">
    <text evidence="1">Belongs to the paxM FAD-dependent monooxygenase family.</text>
</comment>
<keyword evidence="8" id="KW-1185">Reference proteome</keyword>
<evidence type="ECO:0000256" key="3">
    <source>
        <dbReference type="ARBA" id="ARBA00022827"/>
    </source>
</evidence>
<evidence type="ECO:0000256" key="4">
    <source>
        <dbReference type="ARBA" id="ARBA00023002"/>
    </source>
</evidence>
<dbReference type="EMBL" id="KN847042">
    <property type="protein sequence ID" value="KIW29782.1"/>
    <property type="molecule type" value="Genomic_DNA"/>
</dbReference>
<keyword evidence="2" id="KW-0285">Flavoprotein</keyword>
<dbReference type="VEuPathDB" id="FungiDB:PV07_05570"/>
<keyword evidence="5" id="KW-0503">Monooxygenase</keyword>
<dbReference type="OrthoDB" id="16820at2759"/>
<dbReference type="Pfam" id="PF01494">
    <property type="entry name" value="FAD_binding_3"/>
    <property type="match status" value="1"/>
</dbReference>